<dbReference type="Pfam" id="PF05699">
    <property type="entry name" value="Dimer_Tnp_hAT"/>
    <property type="match status" value="1"/>
</dbReference>
<keyword evidence="3" id="KW-1185">Reference proteome</keyword>
<dbReference type="AlphaFoldDB" id="A0A8J2PJS8"/>
<dbReference type="InterPro" id="IPR008906">
    <property type="entry name" value="HATC_C_dom"/>
</dbReference>
<dbReference type="GO" id="GO:0005634">
    <property type="term" value="C:nucleus"/>
    <property type="evidence" value="ECO:0007669"/>
    <property type="project" value="TreeGrafter"/>
</dbReference>
<reference evidence="2" key="1">
    <citation type="submission" date="2021-06" db="EMBL/GenBank/DDBJ databases">
        <authorList>
            <person name="Hodson N. C."/>
            <person name="Mongue J. A."/>
            <person name="Jaron S. K."/>
        </authorList>
    </citation>
    <scope>NUCLEOTIDE SEQUENCE</scope>
</reference>
<name>A0A8J2PJS8_9HEXA</name>
<organism evidence="2 3">
    <name type="scientific">Allacma fusca</name>
    <dbReference type="NCBI Taxonomy" id="39272"/>
    <lineage>
        <taxon>Eukaryota</taxon>
        <taxon>Metazoa</taxon>
        <taxon>Ecdysozoa</taxon>
        <taxon>Arthropoda</taxon>
        <taxon>Hexapoda</taxon>
        <taxon>Collembola</taxon>
        <taxon>Symphypleona</taxon>
        <taxon>Sminthuridae</taxon>
        <taxon>Allacma</taxon>
    </lineage>
</organism>
<gene>
    <name evidence="2" type="ORF">AFUS01_LOCUS35402</name>
</gene>
<evidence type="ECO:0000313" key="3">
    <source>
        <dbReference type="Proteomes" id="UP000708208"/>
    </source>
</evidence>
<dbReference type="OrthoDB" id="1607513at2759"/>
<evidence type="ECO:0000259" key="1">
    <source>
        <dbReference type="Pfam" id="PF05699"/>
    </source>
</evidence>
<dbReference type="PANTHER" id="PTHR46169">
    <property type="entry name" value="DNA REPLICATION-RELATED ELEMENT FACTOR, ISOFORM A"/>
    <property type="match status" value="1"/>
</dbReference>
<protein>
    <recommendedName>
        <fullName evidence="1">HAT C-terminal dimerisation domain-containing protein</fullName>
    </recommendedName>
</protein>
<dbReference type="GO" id="GO:0046983">
    <property type="term" value="F:protein dimerization activity"/>
    <property type="evidence" value="ECO:0007669"/>
    <property type="project" value="InterPro"/>
</dbReference>
<dbReference type="Proteomes" id="UP000708208">
    <property type="component" value="Unassembled WGS sequence"/>
</dbReference>
<proteinExistence type="predicted"/>
<dbReference type="PANTHER" id="PTHR46169:SF29">
    <property type="entry name" value="DNA REPLICATION-RELATED ELEMENT FACTOR, ISOFORM A"/>
    <property type="match status" value="1"/>
</dbReference>
<dbReference type="EMBL" id="CAJVCH010535641">
    <property type="protein sequence ID" value="CAG7825284.1"/>
    <property type="molecule type" value="Genomic_DNA"/>
</dbReference>
<feature type="domain" description="HAT C-terminal dimerisation" evidence="1">
    <location>
        <begin position="59"/>
        <end position="114"/>
    </location>
</feature>
<comment type="caution">
    <text evidence="2">The sequence shown here is derived from an EMBL/GenBank/DDBJ whole genome shotgun (WGS) entry which is preliminary data.</text>
</comment>
<dbReference type="GO" id="GO:0006357">
    <property type="term" value="P:regulation of transcription by RNA polymerase II"/>
    <property type="evidence" value="ECO:0007669"/>
    <property type="project" value="TreeGrafter"/>
</dbReference>
<accession>A0A8J2PJS8</accession>
<evidence type="ECO:0000313" key="2">
    <source>
        <dbReference type="EMBL" id="CAG7825284.1"/>
    </source>
</evidence>
<dbReference type="InterPro" id="IPR052717">
    <property type="entry name" value="Vacuolar_transposase_reg"/>
</dbReference>
<sequence>MNILESRYSMEKRCSGQPGLPHPPNVQTNVQTKQGSLLQHIAEAKRLKESNILEPTKQEIDRYMALPYEKEDSNPLDFWKLNESIFPILSKLARIYLGFPASSGSAERLFSIAGAL</sequence>